<dbReference type="Proteomes" id="UP000887580">
    <property type="component" value="Unplaced"/>
</dbReference>
<reference evidence="2" key="1">
    <citation type="submission" date="2022-11" db="UniProtKB">
        <authorList>
            <consortium name="WormBaseParasite"/>
        </authorList>
    </citation>
    <scope>IDENTIFICATION</scope>
</reference>
<evidence type="ECO:0000313" key="1">
    <source>
        <dbReference type="Proteomes" id="UP000887580"/>
    </source>
</evidence>
<proteinExistence type="predicted"/>
<accession>A0AC35ESA6</accession>
<sequence length="564" mass="64445">MTVNWGLLSDISVFNPDDPDIDQAFIDALMVFYLPPIEEVFEKLLEEIQKKPKGVDILIALGIRLSRESVKSTGRIDNFVKEIMAAYDLNDSGKTSTTKELYFIFLGELLDFGLLETDKDHYLDVSLSQLQNKNANLFCRKEVEHFVAKLLYNTPKDEYIAKLINSTIECTSVMAMDGLSRIYFDAKLIDRITMKKENVLKLLNHFKTIERAERNVCKLAANLIWKCEIGLDIFGDFTNHFTRLNTVNELMNLISNSPNFARKRATFELLKREAGNEIDYILPFVMDVLNEKEIPSLLLSLRSDLPYPRHCSPEALHQFFSLANKYLPIDVFPSLLDLILPRIRRSPHEILCSEIIRSPGAKTFFTKIISTLIQSNDLTDFDVALDIIAFYQDNKDPILIPGLDFKTKVLEKIFQDEDQFLAKNAANYLAKNNPDFLTENAKRIFKARTDRDVRISVINGILKCFDICSSAASSIAKDIICYIFGNDDDAEVREAALRLCSRISPFPELAMIIKIFEISVNEWKSRQSQCTVFYGDSKAVLDDLVSTLKSKTHNCNECISKECY</sequence>
<protein>
    <submittedName>
        <fullName evidence="2">Uncharacterized protein</fullName>
    </submittedName>
</protein>
<dbReference type="WBParaSite" id="PS1159_v2.g10356.t1">
    <property type="protein sequence ID" value="PS1159_v2.g10356.t1"/>
    <property type="gene ID" value="PS1159_v2.g10356"/>
</dbReference>
<evidence type="ECO:0000313" key="2">
    <source>
        <dbReference type="WBParaSite" id="PS1159_v2.g10356.t1"/>
    </source>
</evidence>
<organism evidence="1 2">
    <name type="scientific">Panagrolaimus sp. PS1159</name>
    <dbReference type="NCBI Taxonomy" id="55785"/>
    <lineage>
        <taxon>Eukaryota</taxon>
        <taxon>Metazoa</taxon>
        <taxon>Ecdysozoa</taxon>
        <taxon>Nematoda</taxon>
        <taxon>Chromadorea</taxon>
        <taxon>Rhabditida</taxon>
        <taxon>Tylenchina</taxon>
        <taxon>Panagrolaimomorpha</taxon>
        <taxon>Panagrolaimoidea</taxon>
        <taxon>Panagrolaimidae</taxon>
        <taxon>Panagrolaimus</taxon>
    </lineage>
</organism>
<name>A0AC35ESA6_9BILA</name>